<dbReference type="Proteomes" id="UP000178427">
    <property type="component" value="Unassembled WGS sequence"/>
</dbReference>
<dbReference type="Pfam" id="PF05635">
    <property type="entry name" value="23S_rRNA_IVP"/>
    <property type="match status" value="1"/>
</dbReference>
<sequence length="113" mass="13041">MIKNDLEQRTIDFARRVRNFVGRIPRSSAVRADGSQVIRSSGSIGANYIEAQGALSRKDFAMRIRICRKEAKETHYWLDLLEVPHSLAEDKERLMKEAVEFVRMFTAMAKKLI</sequence>
<dbReference type="InterPro" id="IPR012657">
    <property type="entry name" value="23S_rRNA-intervening_sequence"/>
</dbReference>
<name>A0A1F6EKM5_9BACT</name>
<evidence type="ECO:0000313" key="2">
    <source>
        <dbReference type="Proteomes" id="UP000178427"/>
    </source>
</evidence>
<evidence type="ECO:0000313" key="1">
    <source>
        <dbReference type="EMBL" id="OGG74191.1"/>
    </source>
</evidence>
<dbReference type="EMBL" id="MFMA01000002">
    <property type="protein sequence ID" value="OGG74191.1"/>
    <property type="molecule type" value="Genomic_DNA"/>
</dbReference>
<evidence type="ECO:0008006" key="3">
    <source>
        <dbReference type="Google" id="ProtNLM"/>
    </source>
</evidence>
<protein>
    <recommendedName>
        <fullName evidence="3">Four helix bundle protein</fullName>
    </recommendedName>
</protein>
<dbReference type="InterPro" id="IPR036583">
    <property type="entry name" value="23S_rRNA_IVS_sf"/>
</dbReference>
<dbReference type="SUPFAM" id="SSF158446">
    <property type="entry name" value="IVS-encoded protein-like"/>
    <property type="match status" value="1"/>
</dbReference>
<accession>A0A1F6EKM5</accession>
<gene>
    <name evidence="1" type="ORF">A3A40_02210</name>
</gene>
<proteinExistence type="predicted"/>
<dbReference type="Gene3D" id="1.20.1440.60">
    <property type="entry name" value="23S rRNA-intervening sequence"/>
    <property type="match status" value="1"/>
</dbReference>
<dbReference type="PANTHER" id="PTHR38471:SF2">
    <property type="entry name" value="FOUR HELIX BUNDLE PROTEIN"/>
    <property type="match status" value="1"/>
</dbReference>
<dbReference type="NCBIfam" id="TIGR02436">
    <property type="entry name" value="four helix bundle protein"/>
    <property type="match status" value="1"/>
</dbReference>
<dbReference type="AlphaFoldDB" id="A0A1F6EKM5"/>
<organism evidence="1 2">
    <name type="scientific">Candidatus Kaiserbacteria bacterium RIFCSPLOWO2_01_FULL_54_20</name>
    <dbReference type="NCBI Taxonomy" id="1798513"/>
    <lineage>
        <taxon>Bacteria</taxon>
        <taxon>Candidatus Kaiseribacteriota</taxon>
    </lineage>
</organism>
<dbReference type="PANTHER" id="PTHR38471">
    <property type="entry name" value="FOUR HELIX BUNDLE PROTEIN"/>
    <property type="match status" value="1"/>
</dbReference>
<reference evidence="1 2" key="1">
    <citation type="journal article" date="2016" name="Nat. Commun.">
        <title>Thousands of microbial genomes shed light on interconnected biogeochemical processes in an aquifer system.</title>
        <authorList>
            <person name="Anantharaman K."/>
            <person name="Brown C.T."/>
            <person name="Hug L.A."/>
            <person name="Sharon I."/>
            <person name="Castelle C.J."/>
            <person name="Probst A.J."/>
            <person name="Thomas B.C."/>
            <person name="Singh A."/>
            <person name="Wilkins M.J."/>
            <person name="Karaoz U."/>
            <person name="Brodie E.L."/>
            <person name="Williams K.H."/>
            <person name="Hubbard S.S."/>
            <person name="Banfield J.F."/>
        </authorList>
    </citation>
    <scope>NUCLEOTIDE SEQUENCE [LARGE SCALE GENOMIC DNA]</scope>
</reference>
<dbReference type="PIRSF" id="PIRSF035652">
    <property type="entry name" value="CHP02436"/>
    <property type="match status" value="1"/>
</dbReference>
<dbReference type="STRING" id="1798513.A3A40_02210"/>
<comment type="caution">
    <text evidence="1">The sequence shown here is derived from an EMBL/GenBank/DDBJ whole genome shotgun (WGS) entry which is preliminary data.</text>
</comment>